<dbReference type="SUPFAM" id="SSF52821">
    <property type="entry name" value="Rhodanese/Cell cycle control phosphatase"/>
    <property type="match status" value="2"/>
</dbReference>
<evidence type="ECO:0000256" key="3">
    <source>
        <dbReference type="SAM" id="Phobius"/>
    </source>
</evidence>
<dbReference type="EMBL" id="LT608142">
    <property type="protein sequence ID" value="SCM19608.1"/>
    <property type="molecule type" value="Genomic_DNA"/>
</dbReference>
<dbReference type="EMBL" id="LT160026">
    <property type="protein sequence ID" value="CXI16175.1"/>
    <property type="molecule type" value="Genomic_DNA"/>
</dbReference>
<dbReference type="Proteomes" id="UP000219860">
    <property type="component" value="Chromosome 6"/>
</dbReference>
<dbReference type="OMA" id="INIPYHY"/>
<keyword evidence="2" id="KW-0677">Repeat</keyword>
<evidence type="ECO:0000313" key="9">
    <source>
        <dbReference type="EMBL" id="SCO59611.1"/>
    </source>
</evidence>
<evidence type="ECO:0000313" key="5">
    <source>
        <dbReference type="EMBL" id="CXI16175.1"/>
    </source>
</evidence>
<dbReference type="Proteomes" id="UP000219974">
    <property type="component" value="Chromosome 6"/>
</dbReference>
<dbReference type="EMBL" id="LT608254">
    <property type="protein sequence ID" value="SCO59611.1"/>
    <property type="molecule type" value="Genomic_DNA"/>
</dbReference>
<dbReference type="PANTHER" id="PTHR11364">
    <property type="entry name" value="THIOSULFATE SULFERTANSFERASE"/>
    <property type="match status" value="1"/>
</dbReference>
<dbReference type="EMBL" id="LT614632">
    <property type="protein sequence ID" value="SCN23350.1"/>
    <property type="molecule type" value="Genomic_DNA"/>
</dbReference>
<evidence type="ECO:0000313" key="7">
    <source>
        <dbReference type="EMBL" id="SCN23350.1"/>
    </source>
</evidence>
<dbReference type="Proteomes" id="UP000069549">
    <property type="component" value="Chromosome 6"/>
</dbReference>
<evidence type="ECO:0000313" key="12">
    <source>
        <dbReference type="Proteomes" id="UP000219974"/>
    </source>
</evidence>
<dbReference type="Proteomes" id="UP000220214">
    <property type="component" value="Chromosome 6"/>
</dbReference>
<keyword evidence="3" id="KW-0812">Transmembrane</keyword>
<proteinExistence type="predicted"/>
<dbReference type="InterPro" id="IPR036873">
    <property type="entry name" value="Rhodanese-like_dom_sf"/>
</dbReference>
<reference evidence="5 10" key="1">
    <citation type="submission" date="2016-02" db="EMBL/GenBank/DDBJ databases">
        <authorList>
            <consortium name="Pathogen Informatics"/>
        </authorList>
    </citation>
    <scope>NUCLEOTIDE SEQUENCE [LARGE SCALE GENOMIC DNA]</scope>
    <source>
        <strain evidence="5 10">K173</strain>
        <strain evidence="6 14">NK65 ny</strain>
        <strain evidence="7 13">NK65e</strain>
        <strain evidence="9 11">SP11 Antwerpcl1</strain>
        <strain evidence="8 12">SP11 RLL</strain>
    </source>
</reference>
<feature type="transmembrane region" description="Helical" evidence="3">
    <location>
        <begin position="338"/>
        <end position="361"/>
    </location>
</feature>
<dbReference type="InterPro" id="IPR045078">
    <property type="entry name" value="TST/MPST-like"/>
</dbReference>
<evidence type="ECO:0000313" key="10">
    <source>
        <dbReference type="Proteomes" id="UP000069549"/>
    </source>
</evidence>
<dbReference type="AlphaFoldDB" id="A0A0Y9V6Y5"/>
<dbReference type="VEuPathDB" id="PlasmoDB:PBANKA_0605000"/>
<evidence type="ECO:0000259" key="4">
    <source>
        <dbReference type="PROSITE" id="PS50206"/>
    </source>
</evidence>
<dbReference type="PROSITE" id="PS50206">
    <property type="entry name" value="RHODANESE_3"/>
    <property type="match status" value="2"/>
</dbReference>
<dbReference type="InterPro" id="IPR001763">
    <property type="entry name" value="Rhodanese-like_dom"/>
</dbReference>
<evidence type="ECO:0000313" key="6">
    <source>
        <dbReference type="EMBL" id="SCM19608.1"/>
    </source>
</evidence>
<evidence type="ECO:0000256" key="1">
    <source>
        <dbReference type="ARBA" id="ARBA00022679"/>
    </source>
</evidence>
<evidence type="ECO:0000313" key="14">
    <source>
        <dbReference type="Proteomes" id="UP000516480"/>
    </source>
</evidence>
<accession>A0A0Y9V6Y5</accession>
<evidence type="ECO:0000313" key="11">
    <source>
        <dbReference type="Proteomes" id="UP000219860"/>
    </source>
</evidence>
<dbReference type="Proteomes" id="UP000516480">
    <property type="component" value="Chromosome 6"/>
</dbReference>
<organism evidence="5 10">
    <name type="scientific">Plasmodium berghei</name>
    <dbReference type="NCBI Taxonomy" id="5821"/>
    <lineage>
        <taxon>Eukaryota</taxon>
        <taxon>Sar</taxon>
        <taxon>Alveolata</taxon>
        <taxon>Apicomplexa</taxon>
        <taxon>Aconoidasida</taxon>
        <taxon>Haemosporida</taxon>
        <taxon>Plasmodiidae</taxon>
        <taxon>Plasmodium</taxon>
        <taxon>Plasmodium (Vinckeia)</taxon>
    </lineage>
</organism>
<evidence type="ECO:0000256" key="2">
    <source>
        <dbReference type="ARBA" id="ARBA00022737"/>
    </source>
</evidence>
<dbReference type="GO" id="GO:0004792">
    <property type="term" value="F:thiosulfate-cyanide sulfurtransferase activity"/>
    <property type="evidence" value="ECO:0007669"/>
    <property type="project" value="TreeGrafter"/>
</dbReference>
<feature type="domain" description="Rhodanese" evidence="4">
    <location>
        <begin position="285"/>
        <end position="373"/>
    </location>
</feature>
<feature type="domain" description="Rhodanese" evidence="4">
    <location>
        <begin position="146"/>
        <end position="192"/>
    </location>
</feature>
<evidence type="ECO:0000313" key="13">
    <source>
        <dbReference type="Proteomes" id="UP000220214"/>
    </source>
</evidence>
<dbReference type="PANTHER" id="PTHR11364:SF27">
    <property type="entry name" value="SULFURTRANSFERASE"/>
    <property type="match status" value="1"/>
</dbReference>
<dbReference type="GO" id="GO:0005739">
    <property type="term" value="C:mitochondrion"/>
    <property type="evidence" value="ECO:0007669"/>
    <property type="project" value="TreeGrafter"/>
</dbReference>
<keyword evidence="1" id="KW-0808">Transferase</keyword>
<keyword evidence="3" id="KW-0472">Membrane</keyword>
<dbReference type="EMBL" id="LT608270">
    <property type="protein sequence ID" value="SCO59039.1"/>
    <property type="molecule type" value="Genomic_DNA"/>
</dbReference>
<sequence>MNKCFSRILYYSQYTFLERPKYVSPLLRNKGQFSRAYSSLKEQTNNCLIETNELYDLIKSKKKYLLFDVSWYNIKNNKNDNEYTNDDDNLERIESSINFNSNISSNQDSNISSFSFPTQSEFFSYLRELLIRHEILININSLENIPFIFYEKDDIFYSPRIWFIFKIFSFNNVKVLNGGLNKWISEGKYIISQNETEYNHNNITPDKERIKHVNQMIEEHLIKNKENIKTNLKKNIYNYSDIENYIAQKKSNKLKTTILIDTRPNASFSSLLLINDKKTKINNNIPFSINIPYHYFINSNQELYKYFTFKSKLELRNICNAYGILNERNVIIATCNKGITACILIYILCLLNIPFSNLILYHGSFSEYKYYKYNIS</sequence>
<gene>
    <name evidence="5" type="ORF">PBK173_000099900</name>
    <name evidence="7" type="ORF">PBNK65E_000095300</name>
    <name evidence="6" type="ORF">PBNK65NY_000094700</name>
    <name evidence="9" type="ORF">PBSP11A_000094800</name>
    <name evidence="8" type="ORF">PBSP11RLL_000095000</name>
</gene>
<dbReference type="Gene3D" id="3.40.250.10">
    <property type="entry name" value="Rhodanese-like domain"/>
    <property type="match status" value="2"/>
</dbReference>
<protein>
    <submittedName>
        <fullName evidence="5">Rhodanese like protein, putative</fullName>
    </submittedName>
</protein>
<dbReference type="OrthoDB" id="270167at2759"/>
<keyword evidence="3" id="KW-1133">Transmembrane helix</keyword>
<evidence type="ECO:0000313" key="8">
    <source>
        <dbReference type="EMBL" id="SCO59039.1"/>
    </source>
</evidence>
<name>A0A0Y9V6Y5_PLABE</name>